<protein>
    <submittedName>
        <fullName evidence="1">Uncharacterized protein</fullName>
    </submittedName>
</protein>
<dbReference type="EMBL" id="CP115149">
    <property type="protein sequence ID" value="WBL36462.1"/>
    <property type="molecule type" value="Genomic_DNA"/>
</dbReference>
<accession>A0ABY7M8I6</accession>
<proteinExistence type="predicted"/>
<name>A0ABY7M8I6_9CHLR</name>
<evidence type="ECO:0000313" key="1">
    <source>
        <dbReference type="EMBL" id="WBL36462.1"/>
    </source>
</evidence>
<dbReference type="Proteomes" id="UP001212803">
    <property type="component" value="Chromosome"/>
</dbReference>
<reference evidence="1 2" key="1">
    <citation type="journal article" date="2023" name="ISME J.">
        <title>Thermophilic Dehalococcoidia with unusual traits shed light on an unexpected past.</title>
        <authorList>
            <person name="Palmer M."/>
            <person name="Covington J.K."/>
            <person name="Zhou E.M."/>
            <person name="Thomas S.C."/>
            <person name="Habib N."/>
            <person name="Seymour C.O."/>
            <person name="Lai D."/>
            <person name="Johnston J."/>
            <person name="Hashimi A."/>
            <person name="Jiao J.Y."/>
            <person name="Muok A.R."/>
            <person name="Liu L."/>
            <person name="Xian W.D."/>
            <person name="Zhi X.Y."/>
            <person name="Li M.M."/>
            <person name="Silva L.P."/>
            <person name="Bowen B.P."/>
            <person name="Louie K."/>
            <person name="Briegel A."/>
            <person name="Pett-Ridge J."/>
            <person name="Weber P.K."/>
            <person name="Tocheva E.I."/>
            <person name="Woyke T."/>
            <person name="Northen T.R."/>
            <person name="Mayali X."/>
            <person name="Li W.J."/>
            <person name="Hedlund B.P."/>
        </authorList>
    </citation>
    <scope>NUCLEOTIDE SEQUENCE [LARGE SCALE GENOMIC DNA]</scope>
    <source>
        <strain evidence="1 2">YIM 72310</strain>
    </source>
</reference>
<keyword evidence="2" id="KW-1185">Reference proteome</keyword>
<sequence>MLSWPLVMSASIMGMRKGETRPGPFARIVSYSATRVVMPPMAVPMMMASSEPLPGAGR</sequence>
<organism evidence="1 2">
    <name type="scientific">Tepidiforma flava</name>
    <dbReference type="NCBI Taxonomy" id="3004094"/>
    <lineage>
        <taxon>Bacteria</taxon>
        <taxon>Bacillati</taxon>
        <taxon>Chloroflexota</taxon>
        <taxon>Tepidiformia</taxon>
        <taxon>Tepidiformales</taxon>
        <taxon>Tepidiformaceae</taxon>
        <taxon>Tepidiforma</taxon>
    </lineage>
</organism>
<gene>
    <name evidence="1" type="ORF">O0235_02525</name>
</gene>
<evidence type="ECO:0000313" key="2">
    <source>
        <dbReference type="Proteomes" id="UP001212803"/>
    </source>
</evidence>